<evidence type="ECO:0000256" key="2">
    <source>
        <dbReference type="SAM" id="Phobius"/>
    </source>
</evidence>
<name>A0ABR3XFX2_9PEZI</name>
<feature type="compositionally biased region" description="Basic and acidic residues" evidence="1">
    <location>
        <begin position="168"/>
        <end position="177"/>
    </location>
</feature>
<feature type="compositionally biased region" description="Polar residues" evidence="1">
    <location>
        <begin position="40"/>
        <end position="61"/>
    </location>
</feature>
<gene>
    <name evidence="3" type="ORF">Daus18300_003396</name>
</gene>
<feature type="region of interest" description="Disordered" evidence="1">
    <location>
        <begin position="37"/>
        <end position="206"/>
    </location>
</feature>
<feature type="compositionally biased region" description="Basic and acidic residues" evidence="1">
    <location>
        <begin position="62"/>
        <end position="79"/>
    </location>
</feature>
<keyword evidence="2" id="KW-0812">Transmembrane</keyword>
<feature type="transmembrane region" description="Helical" evidence="2">
    <location>
        <begin position="6"/>
        <end position="29"/>
    </location>
</feature>
<feature type="compositionally biased region" description="Low complexity" evidence="1">
    <location>
        <begin position="155"/>
        <end position="167"/>
    </location>
</feature>
<evidence type="ECO:0000313" key="4">
    <source>
        <dbReference type="Proteomes" id="UP001583177"/>
    </source>
</evidence>
<feature type="compositionally biased region" description="Basic and acidic residues" evidence="1">
    <location>
        <begin position="194"/>
        <end position="206"/>
    </location>
</feature>
<keyword evidence="2" id="KW-0472">Membrane</keyword>
<comment type="caution">
    <text evidence="3">The sequence shown here is derived from an EMBL/GenBank/DDBJ whole genome shotgun (WGS) entry which is preliminary data.</text>
</comment>
<accession>A0ABR3XFX2</accession>
<protein>
    <submittedName>
        <fullName evidence="3">Uncharacterized protein</fullName>
    </submittedName>
</protein>
<organism evidence="3 4">
    <name type="scientific">Diaporthe australafricana</name>
    <dbReference type="NCBI Taxonomy" id="127596"/>
    <lineage>
        <taxon>Eukaryota</taxon>
        <taxon>Fungi</taxon>
        <taxon>Dikarya</taxon>
        <taxon>Ascomycota</taxon>
        <taxon>Pezizomycotina</taxon>
        <taxon>Sordariomycetes</taxon>
        <taxon>Sordariomycetidae</taxon>
        <taxon>Diaporthales</taxon>
        <taxon>Diaporthaceae</taxon>
        <taxon>Diaporthe</taxon>
    </lineage>
</organism>
<evidence type="ECO:0000256" key="1">
    <source>
        <dbReference type="SAM" id="MobiDB-lite"/>
    </source>
</evidence>
<feature type="compositionally biased region" description="Low complexity" evidence="1">
    <location>
        <begin position="105"/>
        <end position="115"/>
    </location>
</feature>
<keyword evidence="4" id="KW-1185">Reference proteome</keyword>
<feature type="compositionally biased region" description="Polar residues" evidence="1">
    <location>
        <begin position="81"/>
        <end position="90"/>
    </location>
</feature>
<proteinExistence type="predicted"/>
<evidence type="ECO:0000313" key="3">
    <source>
        <dbReference type="EMBL" id="KAL1874855.1"/>
    </source>
</evidence>
<dbReference type="EMBL" id="JAWRVE010000021">
    <property type="protein sequence ID" value="KAL1874855.1"/>
    <property type="molecule type" value="Genomic_DNA"/>
</dbReference>
<reference evidence="3 4" key="1">
    <citation type="journal article" date="2024" name="IMA Fungus">
        <title>IMA Genome - F19 : A genome assembly and annotation guide to empower mycologists, including annotated draft genome sequences of Ceratocystis pirilliformis, Diaporthe australafricana, Fusarium ophioides, Paecilomyces lecythidis, and Sporothrix stenoceras.</title>
        <authorList>
            <person name="Aylward J."/>
            <person name="Wilson A.M."/>
            <person name="Visagie C.M."/>
            <person name="Spraker J."/>
            <person name="Barnes I."/>
            <person name="Buitendag C."/>
            <person name="Ceriani C."/>
            <person name="Del Mar Angel L."/>
            <person name="du Plessis D."/>
            <person name="Fuchs T."/>
            <person name="Gasser K."/>
            <person name="Kramer D."/>
            <person name="Li W."/>
            <person name="Munsamy K."/>
            <person name="Piso A."/>
            <person name="Price J.L."/>
            <person name="Sonnekus B."/>
            <person name="Thomas C."/>
            <person name="van der Nest A."/>
            <person name="van Dijk A."/>
            <person name="van Heerden A."/>
            <person name="van Vuuren N."/>
            <person name="Yilmaz N."/>
            <person name="Duong T.A."/>
            <person name="van der Merwe N.A."/>
            <person name="Wingfield M.J."/>
            <person name="Wingfield B.D."/>
        </authorList>
    </citation>
    <scope>NUCLEOTIDE SEQUENCE [LARGE SCALE GENOMIC DNA]</scope>
    <source>
        <strain evidence="3 4">CMW 18300</strain>
    </source>
</reference>
<dbReference type="Proteomes" id="UP001583177">
    <property type="component" value="Unassembled WGS sequence"/>
</dbReference>
<feature type="compositionally biased region" description="Basic residues" evidence="1">
    <location>
        <begin position="95"/>
        <end position="104"/>
    </location>
</feature>
<sequence>MSNNIALAGAIGTGVIATGTVVTTAVAVAKYKQESYDGARNNNSNSAQSLPTMNSMTSQQRVDFDRRRQALTQTEREADQQDVQARQNYEGTRANKLKSLRVKSRAPAASSSSPSPALPVMPPAAARPAGSSNKQPAPVFRVTASRKESVPSRPASSAGLSAAASGSDARDGADRRQKSGPTSASTNSKSTKRVAAEGKKSFLDMS</sequence>
<keyword evidence="2" id="KW-1133">Transmembrane helix</keyword>
<feature type="compositionally biased region" description="Polar residues" evidence="1">
    <location>
        <begin position="179"/>
        <end position="189"/>
    </location>
</feature>